<evidence type="ECO:0000256" key="1">
    <source>
        <dbReference type="ARBA" id="ARBA00006484"/>
    </source>
</evidence>
<keyword evidence="2" id="KW-0521">NADP</keyword>
<dbReference type="Proteomes" id="UP000078534">
    <property type="component" value="Unassembled WGS sequence"/>
</dbReference>
<reference evidence="6" key="1">
    <citation type="submission" date="2016-04" db="EMBL/GenBank/DDBJ databases">
        <authorList>
            <person name="Lyu Z."/>
            <person name="Lyu W."/>
        </authorList>
    </citation>
    <scope>NUCLEOTIDE SEQUENCE [LARGE SCALE GENOMIC DNA]</scope>
    <source>
        <strain evidence="6">C44</strain>
    </source>
</reference>
<dbReference type="Pfam" id="PF13561">
    <property type="entry name" value="adh_short_C2"/>
    <property type="match status" value="1"/>
</dbReference>
<dbReference type="SMART" id="SM00822">
    <property type="entry name" value="PKS_KR"/>
    <property type="match status" value="1"/>
</dbReference>
<dbReference type="NCBIfam" id="NF005559">
    <property type="entry name" value="PRK07231.1"/>
    <property type="match status" value="1"/>
</dbReference>
<dbReference type="PRINTS" id="PR00080">
    <property type="entry name" value="SDRFAMILY"/>
</dbReference>
<dbReference type="FunFam" id="3.40.50.720:FF:000240">
    <property type="entry name" value="SDR family oxidoreductase"/>
    <property type="match status" value="1"/>
</dbReference>
<dbReference type="RefSeq" id="WP_066328759.1">
    <property type="nucleotide sequence ID" value="NZ_LWSG01000005.1"/>
</dbReference>
<proteinExistence type="inferred from homology"/>
<evidence type="ECO:0000256" key="2">
    <source>
        <dbReference type="ARBA" id="ARBA00022857"/>
    </source>
</evidence>
<feature type="domain" description="Ketoreductase" evidence="4">
    <location>
        <begin position="12"/>
        <end position="181"/>
    </location>
</feature>
<evidence type="ECO:0000256" key="3">
    <source>
        <dbReference type="ARBA" id="ARBA00023002"/>
    </source>
</evidence>
<dbReference type="EMBL" id="LWSG01000005">
    <property type="protein sequence ID" value="OAS88159.1"/>
    <property type="molecule type" value="Genomic_DNA"/>
</dbReference>
<sequence>MQVKDLFDLSNKTAIVTGGGRGLGEIMAHAIAEAGANVVVCSRDLKACEAVSDALVKKGVYSLAYECDVTVKEDIEHVVDETVKHFGTIDILINNSGTSWISPILDMPADKWDKVMAVNVKGVFLFSQAVAKVMAKQKSGKIINIASVSGFGGTLESFMNTTAYNTSKGAVMTFTKDLAVKLAPHNIQVNAIAPGFFPTKLSKPVLDHFSEPVLARTPAGRIGEENDIKGATLFLASQASNYIIGHTLVIDGGMTALA</sequence>
<accession>A0A179T4P7</accession>
<comment type="similarity">
    <text evidence="1">Belongs to the short-chain dehydrogenases/reductases (SDR) family.</text>
</comment>
<evidence type="ECO:0000259" key="4">
    <source>
        <dbReference type="SMART" id="SM00822"/>
    </source>
</evidence>
<dbReference type="GO" id="GO:0016616">
    <property type="term" value="F:oxidoreductase activity, acting on the CH-OH group of donors, NAD or NADP as acceptor"/>
    <property type="evidence" value="ECO:0007669"/>
    <property type="project" value="UniProtKB-ARBA"/>
</dbReference>
<evidence type="ECO:0000313" key="6">
    <source>
        <dbReference type="Proteomes" id="UP000078534"/>
    </source>
</evidence>
<dbReference type="PANTHER" id="PTHR43618:SF8">
    <property type="entry name" value="7ALPHA-HYDROXYSTEROID DEHYDROGENASE"/>
    <property type="match status" value="1"/>
</dbReference>
<dbReference type="InterPro" id="IPR057326">
    <property type="entry name" value="KR_dom"/>
</dbReference>
<dbReference type="PANTHER" id="PTHR43618">
    <property type="entry name" value="7-ALPHA-HYDROXYSTEROID DEHYDROGENASE"/>
    <property type="match status" value="1"/>
</dbReference>
<dbReference type="OrthoDB" id="9803333at2"/>
<keyword evidence="3" id="KW-0560">Oxidoreductase</keyword>
<dbReference type="STRING" id="152268.A6K24_17440"/>
<gene>
    <name evidence="5" type="ORF">A6K24_17440</name>
</gene>
<organism evidence="5 6">
    <name type="scientific">Metabacillus litoralis</name>
    <dbReference type="NCBI Taxonomy" id="152268"/>
    <lineage>
        <taxon>Bacteria</taxon>
        <taxon>Bacillati</taxon>
        <taxon>Bacillota</taxon>
        <taxon>Bacilli</taxon>
        <taxon>Bacillales</taxon>
        <taxon>Bacillaceae</taxon>
        <taxon>Metabacillus</taxon>
    </lineage>
</organism>
<evidence type="ECO:0000313" key="5">
    <source>
        <dbReference type="EMBL" id="OAS88159.1"/>
    </source>
</evidence>
<keyword evidence="6" id="KW-1185">Reference proteome</keyword>
<dbReference type="PRINTS" id="PR00081">
    <property type="entry name" value="GDHRDH"/>
</dbReference>
<dbReference type="SUPFAM" id="SSF51735">
    <property type="entry name" value="NAD(P)-binding Rossmann-fold domains"/>
    <property type="match status" value="1"/>
</dbReference>
<dbReference type="NCBIfam" id="NF006070">
    <property type="entry name" value="PRK08213.1"/>
    <property type="match status" value="1"/>
</dbReference>
<dbReference type="Gene3D" id="3.40.50.720">
    <property type="entry name" value="NAD(P)-binding Rossmann-like Domain"/>
    <property type="match status" value="1"/>
</dbReference>
<dbReference type="GO" id="GO:0005975">
    <property type="term" value="P:carbohydrate metabolic process"/>
    <property type="evidence" value="ECO:0007669"/>
    <property type="project" value="UniProtKB-ARBA"/>
</dbReference>
<dbReference type="InterPro" id="IPR036291">
    <property type="entry name" value="NAD(P)-bd_dom_sf"/>
</dbReference>
<protein>
    <submittedName>
        <fullName evidence="5">Gluconate 5-dehydrogenase</fullName>
    </submittedName>
</protein>
<name>A0A179T4P7_9BACI</name>
<dbReference type="AlphaFoldDB" id="A0A179T4P7"/>
<dbReference type="InterPro" id="IPR052178">
    <property type="entry name" value="Sec_Metab_Biosynth_SDR"/>
</dbReference>
<dbReference type="InterPro" id="IPR002347">
    <property type="entry name" value="SDR_fam"/>
</dbReference>
<comment type="caution">
    <text evidence="5">The sequence shown here is derived from an EMBL/GenBank/DDBJ whole genome shotgun (WGS) entry which is preliminary data.</text>
</comment>